<evidence type="ECO:0000313" key="2">
    <source>
        <dbReference type="Proteomes" id="UP000679691"/>
    </source>
</evidence>
<evidence type="ECO:0008006" key="3">
    <source>
        <dbReference type="Google" id="ProtNLM"/>
    </source>
</evidence>
<protein>
    <recommendedName>
        <fullName evidence="3">Fibrobacter succinogenes major paralogous domain-containing protein</fullName>
    </recommendedName>
</protein>
<proteinExistence type="predicted"/>
<accession>A0A8T4HGN3</accession>
<organism evidence="1 2">
    <name type="scientific">Rhinopithecimicrobium faecis</name>
    <dbReference type="NCBI Taxonomy" id="2820698"/>
    <lineage>
        <taxon>Bacteria</taxon>
        <taxon>Pseudomonadati</taxon>
        <taxon>Bacteroidota</taxon>
        <taxon>Sphingobacteriia</taxon>
        <taxon>Sphingobacteriales</taxon>
        <taxon>Sphingobacteriaceae</taxon>
        <taxon>Rhinopithecimicrobium</taxon>
    </lineage>
</organism>
<dbReference type="RefSeq" id="WP_353548003.1">
    <property type="nucleotide sequence ID" value="NZ_JAGKSB010000020.1"/>
</dbReference>
<sequence>MTKNFTKSTLFYFLLITLTVSCKDNKDDDNAKQGTHIIVRPTVNKEQFMGASKPLLASNTGQQKLSTINTAQEVQYLGDLDAIISSPNESTSTLSSTRKAPIAQAGKLLASANATSPNNTQPMSPGTRFRLVIVKGTLIVLNEVYSVGQRIDIALDGQQTYTWFALSFDNTSTNIPMPNSAGVIARTALENQNFLFAKGTLEAKTGVNYLNLSFKRLTARIRVKLDVRGLFGRINNSTTLSITKNASNESAAKSGDFNIFTGNYTNIQNSKALTAAAMFMDPSGSDGAVKIGDFYTIDTADVAAGNLKLTLNEINITLDDGRTRSFRKANSIIYKNAYKPKFGNHYELNTRLIEAAVKVKNIYWSRSNIIYNSAYTDSYRLKSNPGGSTSANGDTEFWNWMVNTPNASNYGQVDPCTRIYPAGVWRMPTRNEWTAIGQPDRKEESLGLIFGAQYAYIWNRDTDFPANNSYDDNNLFLSFGGYRDSWGRVQQTPIGVGLGLLASGQCHYWTSSTSAGQPIGVQAAFSRLIWGFSWGDVTYPTSSADNGKNIRCVRNIINN</sequence>
<name>A0A8T4HGN3_9SPHI</name>
<dbReference type="PROSITE" id="PS51257">
    <property type="entry name" value="PROKAR_LIPOPROTEIN"/>
    <property type="match status" value="1"/>
</dbReference>
<reference evidence="1" key="1">
    <citation type="submission" date="2021-03" db="EMBL/GenBank/DDBJ databases">
        <authorList>
            <person name="Lu T."/>
            <person name="Wang Q."/>
            <person name="Han X."/>
        </authorList>
    </citation>
    <scope>NUCLEOTIDE SEQUENCE</scope>
    <source>
        <strain evidence="1">WQ 2009</strain>
    </source>
</reference>
<dbReference type="EMBL" id="JAGKSB010000020">
    <property type="protein sequence ID" value="MBP3944488.1"/>
    <property type="molecule type" value="Genomic_DNA"/>
</dbReference>
<dbReference type="Proteomes" id="UP000679691">
    <property type="component" value="Unassembled WGS sequence"/>
</dbReference>
<evidence type="ECO:0000313" key="1">
    <source>
        <dbReference type="EMBL" id="MBP3944488.1"/>
    </source>
</evidence>
<gene>
    <name evidence="1" type="ORF">J5U18_13160</name>
</gene>
<dbReference type="AlphaFoldDB" id="A0A8T4HGN3"/>
<comment type="caution">
    <text evidence="1">The sequence shown here is derived from an EMBL/GenBank/DDBJ whole genome shotgun (WGS) entry which is preliminary data.</text>
</comment>
<keyword evidence="2" id="KW-1185">Reference proteome</keyword>